<dbReference type="PANTHER" id="PTHR35446:SF2">
    <property type="entry name" value="CARBOXYMUCONOLACTONE DECARBOXYLASE-LIKE DOMAIN-CONTAINING PROTEIN"/>
    <property type="match status" value="1"/>
</dbReference>
<dbReference type="RefSeq" id="WP_380666049.1">
    <property type="nucleotide sequence ID" value="NZ_JBHTCJ010000003.1"/>
</dbReference>
<keyword evidence="2" id="KW-0560">Oxidoreductase</keyword>
<dbReference type="NCBIfam" id="TIGR00778">
    <property type="entry name" value="ahpD_dom"/>
    <property type="match status" value="1"/>
</dbReference>
<dbReference type="SUPFAM" id="SSF69118">
    <property type="entry name" value="AhpD-like"/>
    <property type="match status" value="2"/>
</dbReference>
<dbReference type="Proteomes" id="UP001596504">
    <property type="component" value="Unassembled WGS sequence"/>
</dbReference>
<accession>A0ABW2LFN9</accession>
<evidence type="ECO:0000313" key="3">
    <source>
        <dbReference type="Proteomes" id="UP001596504"/>
    </source>
</evidence>
<proteinExistence type="predicted"/>
<dbReference type="GO" id="GO:0004601">
    <property type="term" value="F:peroxidase activity"/>
    <property type="evidence" value="ECO:0007669"/>
    <property type="project" value="UniProtKB-KW"/>
</dbReference>
<dbReference type="InterPro" id="IPR029032">
    <property type="entry name" value="AhpD-like"/>
</dbReference>
<evidence type="ECO:0000313" key="2">
    <source>
        <dbReference type="EMBL" id="MFC7341317.1"/>
    </source>
</evidence>
<organism evidence="2 3">
    <name type="scientific">Saccharopolyspora griseoalba</name>
    <dbReference type="NCBI Taxonomy" id="1431848"/>
    <lineage>
        <taxon>Bacteria</taxon>
        <taxon>Bacillati</taxon>
        <taxon>Actinomycetota</taxon>
        <taxon>Actinomycetes</taxon>
        <taxon>Pseudonocardiales</taxon>
        <taxon>Pseudonocardiaceae</taxon>
        <taxon>Saccharopolyspora</taxon>
    </lineage>
</organism>
<protein>
    <submittedName>
        <fullName evidence="2">Peroxidase-related enzyme</fullName>
    </submittedName>
</protein>
<dbReference type="InterPro" id="IPR003779">
    <property type="entry name" value="CMD-like"/>
</dbReference>
<name>A0ABW2LFN9_9PSEU</name>
<dbReference type="Pfam" id="PF02627">
    <property type="entry name" value="CMD"/>
    <property type="match status" value="1"/>
</dbReference>
<dbReference type="EMBL" id="JBHTCJ010000003">
    <property type="protein sequence ID" value="MFC7341317.1"/>
    <property type="molecule type" value="Genomic_DNA"/>
</dbReference>
<dbReference type="Gene3D" id="1.20.1290.10">
    <property type="entry name" value="AhpD-like"/>
    <property type="match status" value="2"/>
</dbReference>
<reference evidence="3" key="1">
    <citation type="journal article" date="2019" name="Int. J. Syst. Evol. Microbiol.">
        <title>The Global Catalogue of Microorganisms (GCM) 10K type strain sequencing project: providing services to taxonomists for standard genome sequencing and annotation.</title>
        <authorList>
            <consortium name="The Broad Institute Genomics Platform"/>
            <consortium name="The Broad Institute Genome Sequencing Center for Infectious Disease"/>
            <person name="Wu L."/>
            <person name="Ma J."/>
        </authorList>
    </citation>
    <scope>NUCLEOTIDE SEQUENCE [LARGE SCALE GENOMIC DNA]</scope>
    <source>
        <strain evidence="3">WLHS5</strain>
    </source>
</reference>
<gene>
    <name evidence="2" type="ORF">ACFQRI_07810</name>
</gene>
<keyword evidence="3" id="KW-1185">Reference proteome</keyword>
<dbReference type="InterPro" id="IPR004675">
    <property type="entry name" value="AhpD_core"/>
</dbReference>
<dbReference type="InterPro" id="IPR010195">
    <property type="entry name" value="Uncharacterised_peroxidase-rel"/>
</dbReference>
<sequence>MTTIGDHASEMLSALRPDVRENAERADAAVLRPSDQSLVTTSDRLRIALRVALVNDDHACADELAAEIDDAEVVRDVERWGSLPEPTQELLAYCEQVALDPADVGTDEIADLREHFSSAQVVAATQVAAYASFRSRLLSGLRLVAGCGDGPAAEAGVVIEAGCSADGGDLSTPEEAFPQLKWASRIEGSSGDDQFASTLRHDPAALAAQTALREAIMAGRGSLDRADRELAALATSLVNGCEYCCGVHGRRQVELSGDRLTAVVLAEAGPAAIADPQLRAVVDAAGKLARTPAALAEPDVRRLHQAGLDADDVHDLVAVASMFAWDNRLIMALGNAVRPS</sequence>
<evidence type="ECO:0000259" key="1">
    <source>
        <dbReference type="Pfam" id="PF02627"/>
    </source>
</evidence>
<dbReference type="PANTHER" id="PTHR35446">
    <property type="entry name" value="SI:CH211-175M2.5"/>
    <property type="match status" value="1"/>
</dbReference>
<feature type="domain" description="Carboxymuconolactone decarboxylase-like" evidence="1">
    <location>
        <begin position="203"/>
        <end position="266"/>
    </location>
</feature>
<dbReference type="NCBIfam" id="TIGR01926">
    <property type="entry name" value="peroxid_rel"/>
    <property type="match status" value="1"/>
</dbReference>
<keyword evidence="2" id="KW-0575">Peroxidase</keyword>
<comment type="caution">
    <text evidence="2">The sequence shown here is derived from an EMBL/GenBank/DDBJ whole genome shotgun (WGS) entry which is preliminary data.</text>
</comment>